<dbReference type="EC" id="1.1.99.14" evidence="6"/>
<dbReference type="Gene3D" id="3.30.70.2740">
    <property type="match status" value="1"/>
</dbReference>
<dbReference type="InterPro" id="IPR016171">
    <property type="entry name" value="Vanillyl_alc_oxidase_C-sub2"/>
</dbReference>
<dbReference type="GO" id="GO:0019154">
    <property type="term" value="F:glycolate dehydrogenase activity"/>
    <property type="evidence" value="ECO:0007669"/>
    <property type="project" value="UniProtKB-EC"/>
</dbReference>
<evidence type="ECO:0000256" key="2">
    <source>
        <dbReference type="ARBA" id="ARBA00022630"/>
    </source>
</evidence>
<organism evidence="6">
    <name type="scientific">hydrothermal vent metagenome</name>
    <dbReference type="NCBI Taxonomy" id="652676"/>
    <lineage>
        <taxon>unclassified sequences</taxon>
        <taxon>metagenomes</taxon>
        <taxon>ecological metagenomes</taxon>
    </lineage>
</organism>
<dbReference type="GO" id="GO:0050660">
    <property type="term" value="F:flavin adenine dinucleotide binding"/>
    <property type="evidence" value="ECO:0007669"/>
    <property type="project" value="InterPro"/>
</dbReference>
<keyword evidence="3" id="KW-0274">FAD</keyword>
<sequence length="149" mass="16112">KSAFGAVAQAAPDYYLHDTVVPRTRLVEVMHQIYEIGDRYGLTMLNVFHAGDGNLHPLVAFDAKEPGMLERVQGAAKEMVKASIDVGGSLSGEHGIGFEKRDLMPLVFSAADLDAQARVKEAFDPDGRMNPDKILPAGSRCFDAAGIRL</sequence>
<protein>
    <submittedName>
        <fullName evidence="6">Glycolate dehydrogenase, subunit GlcD</fullName>
        <ecNumber evidence="6">1.1.99.14</ecNumber>
    </submittedName>
</protein>
<comment type="cofactor">
    <cofactor evidence="1">
        <name>FAD</name>
        <dbReference type="ChEBI" id="CHEBI:57692"/>
    </cofactor>
</comment>
<dbReference type="PANTHER" id="PTHR42934:SF1">
    <property type="entry name" value="GLYCOLATE OXIDASE SUBUNIT GLCD"/>
    <property type="match status" value="1"/>
</dbReference>
<evidence type="ECO:0000259" key="5">
    <source>
        <dbReference type="Pfam" id="PF02913"/>
    </source>
</evidence>
<reference evidence="6" key="1">
    <citation type="submission" date="2018-06" db="EMBL/GenBank/DDBJ databases">
        <authorList>
            <person name="Zhirakovskaya E."/>
        </authorList>
    </citation>
    <scope>NUCLEOTIDE SEQUENCE</scope>
</reference>
<dbReference type="Pfam" id="PF02913">
    <property type="entry name" value="FAD-oxidase_C"/>
    <property type="match status" value="1"/>
</dbReference>
<dbReference type="AlphaFoldDB" id="A0A3B0RMW5"/>
<dbReference type="PANTHER" id="PTHR42934">
    <property type="entry name" value="GLYCOLATE OXIDASE SUBUNIT GLCD"/>
    <property type="match status" value="1"/>
</dbReference>
<dbReference type="SUPFAM" id="SSF55103">
    <property type="entry name" value="FAD-linked oxidases, C-terminal domain"/>
    <property type="match status" value="1"/>
</dbReference>
<keyword evidence="2" id="KW-0285">Flavoprotein</keyword>
<feature type="domain" description="FAD-binding oxidoreductase/transferase type 4 C-terminal" evidence="5">
    <location>
        <begin position="2"/>
        <end position="134"/>
    </location>
</feature>
<accession>A0A3B0RMW5</accession>
<dbReference type="FunFam" id="1.10.45.10:FF:000001">
    <property type="entry name" value="D-lactate dehydrogenase mitochondrial"/>
    <property type="match status" value="1"/>
</dbReference>
<keyword evidence="4 6" id="KW-0560">Oxidoreductase</keyword>
<proteinExistence type="predicted"/>
<dbReference type="EMBL" id="UOEI01000129">
    <property type="protein sequence ID" value="VAV94600.1"/>
    <property type="molecule type" value="Genomic_DNA"/>
</dbReference>
<evidence type="ECO:0000256" key="4">
    <source>
        <dbReference type="ARBA" id="ARBA00023002"/>
    </source>
</evidence>
<evidence type="ECO:0000256" key="3">
    <source>
        <dbReference type="ARBA" id="ARBA00022827"/>
    </source>
</evidence>
<name>A0A3B0RMW5_9ZZZZ</name>
<evidence type="ECO:0000313" key="6">
    <source>
        <dbReference type="EMBL" id="VAV94600.1"/>
    </source>
</evidence>
<dbReference type="InterPro" id="IPR051914">
    <property type="entry name" value="FAD-linked_OxidoTrans_Type4"/>
</dbReference>
<dbReference type="Gene3D" id="1.10.45.10">
    <property type="entry name" value="Vanillyl-alcohol Oxidase, Chain A, domain 4"/>
    <property type="match status" value="1"/>
</dbReference>
<dbReference type="InterPro" id="IPR016164">
    <property type="entry name" value="FAD-linked_Oxase-like_C"/>
</dbReference>
<gene>
    <name evidence="6" type="ORF">MNBD_ACTINO01-2413</name>
</gene>
<feature type="non-terminal residue" evidence="6">
    <location>
        <position position="1"/>
    </location>
</feature>
<dbReference type="InterPro" id="IPR004113">
    <property type="entry name" value="FAD-bd_oxidored_4_C"/>
</dbReference>
<evidence type="ECO:0000256" key="1">
    <source>
        <dbReference type="ARBA" id="ARBA00001974"/>
    </source>
</evidence>